<name>A0ABY4CX77_9BACT</name>
<dbReference type="Pfam" id="PF00501">
    <property type="entry name" value="AMP-binding"/>
    <property type="match status" value="1"/>
</dbReference>
<evidence type="ECO:0000256" key="1">
    <source>
        <dbReference type="ARBA" id="ARBA00006432"/>
    </source>
</evidence>
<dbReference type="InterPro" id="IPR025110">
    <property type="entry name" value="AMP-bd_C"/>
</dbReference>
<dbReference type="InterPro" id="IPR000873">
    <property type="entry name" value="AMP-dep_synth/lig_dom"/>
</dbReference>
<evidence type="ECO:0000259" key="3">
    <source>
        <dbReference type="Pfam" id="PF00501"/>
    </source>
</evidence>
<comment type="similarity">
    <text evidence="1">Belongs to the ATP-dependent AMP-binding enzyme family.</text>
</comment>
<dbReference type="Pfam" id="PF13193">
    <property type="entry name" value="AMP-binding_C"/>
    <property type="match status" value="1"/>
</dbReference>
<protein>
    <submittedName>
        <fullName evidence="5">AMP-binding protein</fullName>
    </submittedName>
</protein>
<evidence type="ECO:0000313" key="5">
    <source>
        <dbReference type="EMBL" id="UOG73616.1"/>
    </source>
</evidence>
<dbReference type="Gene3D" id="3.30.300.30">
    <property type="match status" value="1"/>
</dbReference>
<feature type="domain" description="AMP-dependent synthetase/ligase" evidence="3">
    <location>
        <begin position="58"/>
        <end position="222"/>
    </location>
</feature>
<reference evidence="5 6" key="1">
    <citation type="submission" date="2022-03" db="EMBL/GenBank/DDBJ databases">
        <title>Hymenobactersp. isolated from the air.</title>
        <authorList>
            <person name="Won M."/>
            <person name="Kwon S.-W."/>
        </authorList>
    </citation>
    <scope>NUCLEOTIDE SEQUENCE [LARGE SCALE GENOMIC DNA]</scope>
    <source>
        <strain evidence="5 6">KACC 21982</strain>
    </source>
</reference>
<dbReference type="SUPFAM" id="SSF56801">
    <property type="entry name" value="Acetyl-CoA synthetase-like"/>
    <property type="match status" value="1"/>
</dbReference>
<evidence type="ECO:0000256" key="2">
    <source>
        <dbReference type="ARBA" id="ARBA00022598"/>
    </source>
</evidence>
<evidence type="ECO:0000313" key="6">
    <source>
        <dbReference type="Proteomes" id="UP000831113"/>
    </source>
</evidence>
<sequence length="378" mass="42045">MASSSDLLPDSLLLNGREFRYADMQQYPGTTPFELNGYEAKVLDFCRQWLNGTQDVALHTSGSTGQPQPVLMKRHQLEASARRTGDYFDLGPGDRMLVCLNCEFVGGMMMLVRGFERRMHLTIVEPQADPFALVPAEAEFTFASFVPLQLRAVLAAGHALRLNQMKAILVGGAAVDSGLAKQIRQLTVPVYLTYGMTETASHIALRRLNGSKPTTAYRVLPGIHIDQDARGCLTVRADVTDDQLISTNDRVKLLDAHTFEWLGRADFVINSGGVKVQAEKVEQVLEVALMELELPSRRVFVAGRPDARLGEQVTAYLEGEPLPEEQQQQLLSLLRKRLGKYERPRELVYIGEFRTTDSGKLNRRATLQGLPASTETEE</sequence>
<dbReference type="RefSeq" id="WP_243796257.1">
    <property type="nucleotide sequence ID" value="NZ_CP094669.1"/>
</dbReference>
<evidence type="ECO:0000259" key="4">
    <source>
        <dbReference type="Pfam" id="PF13193"/>
    </source>
</evidence>
<dbReference type="Gene3D" id="3.40.50.12780">
    <property type="entry name" value="N-terminal domain of ligase-like"/>
    <property type="match status" value="1"/>
</dbReference>
<dbReference type="EMBL" id="CP094669">
    <property type="protein sequence ID" value="UOG73616.1"/>
    <property type="molecule type" value="Genomic_DNA"/>
</dbReference>
<gene>
    <name evidence="5" type="ORF">MTX78_15965</name>
</gene>
<organism evidence="5 6">
    <name type="scientific">Hymenobacter tibetensis</name>
    <dbReference type="NCBI Taxonomy" id="497967"/>
    <lineage>
        <taxon>Bacteria</taxon>
        <taxon>Pseudomonadati</taxon>
        <taxon>Bacteroidota</taxon>
        <taxon>Cytophagia</taxon>
        <taxon>Cytophagales</taxon>
        <taxon>Hymenobacteraceae</taxon>
        <taxon>Hymenobacter</taxon>
    </lineage>
</organism>
<dbReference type="InterPro" id="IPR045851">
    <property type="entry name" value="AMP-bd_C_sf"/>
</dbReference>
<keyword evidence="6" id="KW-1185">Reference proteome</keyword>
<feature type="domain" description="AMP-binding enzyme C-terminal" evidence="4">
    <location>
        <begin position="298"/>
        <end position="360"/>
    </location>
</feature>
<dbReference type="InterPro" id="IPR042099">
    <property type="entry name" value="ANL_N_sf"/>
</dbReference>
<dbReference type="PANTHER" id="PTHR43201">
    <property type="entry name" value="ACYL-COA SYNTHETASE"/>
    <property type="match status" value="1"/>
</dbReference>
<accession>A0ABY4CX77</accession>
<dbReference type="PANTHER" id="PTHR43201:SF5">
    <property type="entry name" value="MEDIUM-CHAIN ACYL-COA LIGASE ACSF2, MITOCHONDRIAL"/>
    <property type="match status" value="1"/>
</dbReference>
<keyword evidence="2" id="KW-0436">Ligase</keyword>
<dbReference type="Proteomes" id="UP000831113">
    <property type="component" value="Chromosome"/>
</dbReference>
<proteinExistence type="inferred from homology"/>